<dbReference type="AlphaFoldDB" id="A0A8T9C936"/>
<feature type="region of interest" description="Disordered" evidence="2">
    <location>
        <begin position="380"/>
        <end position="421"/>
    </location>
</feature>
<feature type="compositionally biased region" description="Low complexity" evidence="2">
    <location>
        <begin position="533"/>
        <end position="549"/>
    </location>
</feature>
<gene>
    <name evidence="4" type="ORF">LSUE1_G007323</name>
</gene>
<evidence type="ECO:0000256" key="1">
    <source>
        <dbReference type="SAM" id="Coils"/>
    </source>
</evidence>
<feature type="coiled-coil region" evidence="1">
    <location>
        <begin position="710"/>
        <end position="744"/>
    </location>
</feature>
<feature type="compositionally biased region" description="Low complexity" evidence="2">
    <location>
        <begin position="56"/>
        <end position="74"/>
    </location>
</feature>
<organism evidence="4 5">
    <name type="scientific">Lachnellula suecica</name>
    <dbReference type="NCBI Taxonomy" id="602035"/>
    <lineage>
        <taxon>Eukaryota</taxon>
        <taxon>Fungi</taxon>
        <taxon>Dikarya</taxon>
        <taxon>Ascomycota</taxon>
        <taxon>Pezizomycotina</taxon>
        <taxon>Leotiomycetes</taxon>
        <taxon>Helotiales</taxon>
        <taxon>Lachnaceae</taxon>
        <taxon>Lachnellula</taxon>
    </lineage>
</organism>
<feature type="domain" description="F-box" evidence="3">
    <location>
        <begin position="80"/>
        <end position="125"/>
    </location>
</feature>
<dbReference type="Proteomes" id="UP000469558">
    <property type="component" value="Unassembled WGS sequence"/>
</dbReference>
<evidence type="ECO:0000313" key="5">
    <source>
        <dbReference type="Proteomes" id="UP000469558"/>
    </source>
</evidence>
<feature type="region of interest" description="Disordered" evidence="2">
    <location>
        <begin position="1"/>
        <end position="24"/>
    </location>
</feature>
<keyword evidence="1" id="KW-0175">Coiled coil</keyword>
<dbReference type="EMBL" id="QGMK01000353">
    <property type="protein sequence ID" value="TVY82215.1"/>
    <property type="molecule type" value="Genomic_DNA"/>
</dbReference>
<protein>
    <recommendedName>
        <fullName evidence="3">F-box domain-containing protein</fullName>
    </recommendedName>
</protein>
<dbReference type="InterPro" id="IPR036047">
    <property type="entry name" value="F-box-like_dom_sf"/>
</dbReference>
<feature type="region of interest" description="Disordered" evidence="2">
    <location>
        <begin position="528"/>
        <end position="602"/>
    </location>
</feature>
<sequence length="1092" mass="119505">MPALPNNKTRRKGVTPQKKPNKDHVWQRTLDIMGLEPLNASSSTVNTDIDIGSGSGAATNSSPPSTAAAPMAAPTSEKKTLTFLDLPVEAQKDIFEHSTTTDLLALCLVSKHFRDLAAEQLYRKFEVVFPDDSDNGAGSSTDALAGGLETLVTSDYDYARYLKDIVLEPMNVGDKGERAYRYYTYDSSCGKFMNTLFLMTLRKARTLETFKLVLTSARESYMLTRPADGTSAWRSAVQYSRHCTSLEPSNTSIYPSGTPPYDGSTGTPLIILPPPPSMGPPPGFGPPPHNPPSLSVTYPSTSWNLFPSGYKYAAKHQQKTTKSILPSVKNNPPTIGGFKHLKTLSVLDMDTLDYVDEIRDGIRNCSSTLTSLTLSFSETLANKSRKPPPEVHSDDDSEAEDEFGQLIPPPGPGAAGAATSNSELNGMSKVLQAQYEKRKQDDVLWTIFGLQTNKKPNVVAAKSEPDASPASKLKNGDENKLMFLQTFGVLVQRLMQEIKPGSFNSPEGKKITEMLRTAGRMYVDLVNKTNKASQSGSSSKETPTSSTISADGMSEDNVVMSGGADANDEPGLFDEDPKKKIVSESDPEVANPEDIDIEEPEGELAIEFDDAVDTGPEADSSNENPPEMAEIHEPVDAEESNIEAAEGPLANQSSDTADLVNKLQLHEQIAALVTSHTEIQHESMRLRKHMVYLQDKMAQPDPSPADFQALVEAEAQFRQVSVRVNKLRDDMEALNELVDDVGLETRSEALVKSLGEESARISEYVRATRGLTLDTLAIYLIPVRAVVLNSAIDLHALRSLTLLNVGPQAGIWNLLYKENKTAPLPLSKIFSDNVTISFLQCVSELEVVTELLLLEKQKGRVESTAAKTTVTIDFIRKSVLKKHAGTLKVLMIKNDSSAEWDLNVKTVMLLCHRAKQLEELSVSFPIKTMHCLLQAMPGLTSLRALHCIQFRTDDRCSWAIREWKKFTADAVAHNPSMALEYLALDQSVDRLVRRSKPKTKADKKGKGKASSVASTFADIIKGLDGKYSDDSVGGPYTPGPNYDWLATSSDEEADAMSYVGKLGLRIETIENIRFGDITGVRIFEKDVIGGRL</sequence>
<evidence type="ECO:0000259" key="3">
    <source>
        <dbReference type="PROSITE" id="PS50181"/>
    </source>
</evidence>
<dbReference type="OrthoDB" id="4200124at2759"/>
<proteinExistence type="predicted"/>
<keyword evidence="5" id="KW-1185">Reference proteome</keyword>
<evidence type="ECO:0000256" key="2">
    <source>
        <dbReference type="SAM" id="MobiDB-lite"/>
    </source>
</evidence>
<dbReference type="Pfam" id="PF12937">
    <property type="entry name" value="F-box-like"/>
    <property type="match status" value="1"/>
</dbReference>
<dbReference type="SUPFAM" id="SSF81383">
    <property type="entry name" value="F-box domain"/>
    <property type="match status" value="1"/>
</dbReference>
<dbReference type="InterPro" id="IPR001810">
    <property type="entry name" value="F-box_dom"/>
</dbReference>
<dbReference type="PROSITE" id="PS50181">
    <property type="entry name" value="FBOX"/>
    <property type="match status" value="1"/>
</dbReference>
<feature type="region of interest" description="Disordered" evidence="2">
    <location>
        <begin position="46"/>
        <end position="74"/>
    </location>
</feature>
<reference evidence="4 5" key="1">
    <citation type="submission" date="2018-05" db="EMBL/GenBank/DDBJ databases">
        <title>Genome sequencing and assembly of the regulated plant pathogen Lachnellula willkommii and related sister species for the development of diagnostic species identification markers.</title>
        <authorList>
            <person name="Giroux E."/>
            <person name="Bilodeau G."/>
        </authorList>
    </citation>
    <scope>NUCLEOTIDE SEQUENCE [LARGE SCALE GENOMIC DNA]</scope>
    <source>
        <strain evidence="4 5">CBS 268.59</strain>
    </source>
</reference>
<feature type="compositionally biased region" description="Acidic residues" evidence="2">
    <location>
        <begin position="585"/>
        <end position="602"/>
    </location>
</feature>
<evidence type="ECO:0000313" key="4">
    <source>
        <dbReference type="EMBL" id="TVY82215.1"/>
    </source>
</evidence>
<accession>A0A8T9C936</accession>
<dbReference type="SMART" id="SM00256">
    <property type="entry name" value="FBOX"/>
    <property type="match status" value="1"/>
</dbReference>
<comment type="caution">
    <text evidence="4">The sequence shown here is derived from an EMBL/GenBank/DDBJ whole genome shotgun (WGS) entry which is preliminary data.</text>
</comment>
<name>A0A8T9C936_9HELO</name>